<dbReference type="GO" id="GO:0005829">
    <property type="term" value="C:cytosol"/>
    <property type="evidence" value="ECO:0007669"/>
    <property type="project" value="TreeGrafter"/>
</dbReference>
<gene>
    <name evidence="5" type="primary">lrpC</name>
    <name evidence="5" type="ORF">ERS137941_04175</name>
    <name evidence="6" type="ORF">ERS137959_04441</name>
    <name evidence="7" type="ORF">I6I39_00255</name>
</gene>
<evidence type="ECO:0000256" key="3">
    <source>
        <dbReference type="ARBA" id="ARBA00023163"/>
    </source>
</evidence>
<reference evidence="6 8" key="2">
    <citation type="submission" date="2015-03" db="EMBL/GenBank/DDBJ databases">
        <authorList>
            <consortium name="Pathogen Informatics"/>
            <person name="Murphy D."/>
        </authorList>
    </citation>
    <scope>NUCLEOTIDE SEQUENCE [LARGE SCALE GENOMIC DNA]</scope>
    <source>
        <strain evidence="6 8">IP05342</strain>
    </source>
</reference>
<dbReference type="Gene3D" id="3.30.70.920">
    <property type="match status" value="1"/>
</dbReference>
<name>A0A0E1NMR7_YEREN</name>
<dbReference type="SMART" id="SM00344">
    <property type="entry name" value="HTH_ASNC"/>
    <property type="match status" value="1"/>
</dbReference>
<keyword evidence="1" id="KW-0805">Transcription regulation</keyword>
<feature type="domain" description="HTH asnC-type" evidence="4">
    <location>
        <begin position="1"/>
        <end position="62"/>
    </location>
</feature>
<dbReference type="InterPro" id="IPR011008">
    <property type="entry name" value="Dimeric_a/b-barrel"/>
</dbReference>
<dbReference type="InterPro" id="IPR000485">
    <property type="entry name" value="AsnC-type_HTH_dom"/>
</dbReference>
<proteinExistence type="predicted"/>
<dbReference type="RefSeq" id="WP_005164519.1">
    <property type="nucleotide sequence ID" value="NZ_CGBC01000088.1"/>
</dbReference>
<dbReference type="InterPro" id="IPR019887">
    <property type="entry name" value="Tscrpt_reg_AsnC/Lrp_C"/>
</dbReference>
<dbReference type="GO" id="GO:0043200">
    <property type="term" value="P:response to amino acid"/>
    <property type="evidence" value="ECO:0007669"/>
    <property type="project" value="TreeGrafter"/>
</dbReference>
<dbReference type="PRINTS" id="PR00033">
    <property type="entry name" value="HTHASNC"/>
</dbReference>
<dbReference type="EMBL" id="CP068146">
    <property type="protein sequence ID" value="QQU47257.1"/>
    <property type="molecule type" value="Genomic_DNA"/>
</dbReference>
<evidence type="ECO:0000313" key="7">
    <source>
        <dbReference type="EMBL" id="QQU47257.1"/>
    </source>
</evidence>
<evidence type="ECO:0000256" key="2">
    <source>
        <dbReference type="ARBA" id="ARBA00023125"/>
    </source>
</evidence>
<dbReference type="Gene3D" id="1.10.10.10">
    <property type="entry name" value="Winged helix-like DNA-binding domain superfamily/Winged helix DNA-binding domain"/>
    <property type="match status" value="1"/>
</dbReference>
<evidence type="ECO:0000313" key="5">
    <source>
        <dbReference type="EMBL" id="CFQ77214.1"/>
    </source>
</evidence>
<dbReference type="Proteomes" id="UP000048841">
    <property type="component" value="Unassembled WGS sequence"/>
</dbReference>
<sequence length="152" mass="17508">MDKIDEQLIAILAKNARISLKDLSQQVNLSSPSTSERLRRLEERHIIRSYTLDLNQQAFGYNLQAIVRVKPLPGTLRIAEEMIQETPECVECDKVTGDDCFISRLYIHSMEQLDTIIDRWSEYAEIQTSIVKSSPIIRRLPPLVRLPTESKI</sequence>
<dbReference type="KEGG" id="yet:CH48_3269"/>
<evidence type="ECO:0000259" key="4">
    <source>
        <dbReference type="PROSITE" id="PS50956"/>
    </source>
</evidence>
<dbReference type="PANTHER" id="PTHR30154">
    <property type="entry name" value="LEUCINE-RESPONSIVE REGULATORY PROTEIN"/>
    <property type="match status" value="1"/>
</dbReference>
<keyword evidence="3" id="KW-0804">Transcription</keyword>
<dbReference type="InterPro" id="IPR036390">
    <property type="entry name" value="WH_DNA-bd_sf"/>
</dbReference>
<dbReference type="GeneID" id="31409539"/>
<dbReference type="Proteomes" id="UP000041601">
    <property type="component" value="Unassembled WGS sequence"/>
</dbReference>
<keyword evidence="8" id="KW-1185">Reference proteome</keyword>
<evidence type="ECO:0000313" key="10">
    <source>
        <dbReference type="Proteomes" id="UP000595309"/>
    </source>
</evidence>
<dbReference type="Pfam" id="PF13412">
    <property type="entry name" value="HTH_24"/>
    <property type="match status" value="1"/>
</dbReference>
<reference evidence="5 9" key="1">
    <citation type="submission" date="2015-03" db="EMBL/GenBank/DDBJ databases">
        <authorList>
            <person name="Murphy D."/>
        </authorList>
    </citation>
    <scope>NUCLEOTIDE SEQUENCE [LARGE SCALE GENOMIC DNA]</scope>
    <source>
        <strain evidence="5 9">IP26249</strain>
    </source>
</reference>
<evidence type="ECO:0000256" key="1">
    <source>
        <dbReference type="ARBA" id="ARBA00023015"/>
    </source>
</evidence>
<evidence type="ECO:0000313" key="6">
    <source>
        <dbReference type="EMBL" id="CNE69089.1"/>
    </source>
</evidence>
<dbReference type="InterPro" id="IPR019888">
    <property type="entry name" value="Tscrpt_reg_AsnC-like"/>
</dbReference>
<dbReference type="SUPFAM" id="SSF54909">
    <property type="entry name" value="Dimeric alpha+beta barrel"/>
    <property type="match status" value="1"/>
</dbReference>
<evidence type="ECO:0000313" key="9">
    <source>
        <dbReference type="Proteomes" id="UP000048841"/>
    </source>
</evidence>
<dbReference type="OMA" id="CYGPRCV"/>
<dbReference type="PANTHER" id="PTHR30154:SF51">
    <property type="entry name" value="ASNC-FAMILY TRANSCRIPTIONAL REGULATORY PROTEIN"/>
    <property type="match status" value="1"/>
</dbReference>
<dbReference type="EMBL" id="CPXJ01000096">
    <property type="protein sequence ID" value="CNE69089.1"/>
    <property type="molecule type" value="Genomic_DNA"/>
</dbReference>
<accession>A0A0E1NMR7</accession>
<dbReference type="AlphaFoldDB" id="A0A0E1NMR7"/>
<dbReference type="PROSITE" id="PS50956">
    <property type="entry name" value="HTH_ASNC_2"/>
    <property type="match status" value="1"/>
</dbReference>
<organism evidence="5 9">
    <name type="scientific">Yersinia enterocolitica</name>
    <dbReference type="NCBI Taxonomy" id="630"/>
    <lineage>
        <taxon>Bacteria</taxon>
        <taxon>Pseudomonadati</taxon>
        <taxon>Pseudomonadota</taxon>
        <taxon>Gammaproteobacteria</taxon>
        <taxon>Enterobacterales</taxon>
        <taxon>Yersiniaceae</taxon>
        <taxon>Yersinia</taxon>
    </lineage>
</organism>
<dbReference type="Proteomes" id="UP000595309">
    <property type="component" value="Chromosome"/>
</dbReference>
<dbReference type="EMBL" id="CGBR01000065">
    <property type="protein sequence ID" value="CFQ77214.1"/>
    <property type="molecule type" value="Genomic_DNA"/>
</dbReference>
<dbReference type="GO" id="GO:0043565">
    <property type="term" value="F:sequence-specific DNA binding"/>
    <property type="evidence" value="ECO:0007669"/>
    <property type="project" value="InterPro"/>
</dbReference>
<keyword evidence="2" id="KW-0238">DNA-binding</keyword>
<protein>
    <submittedName>
        <fullName evidence="7">Lrp/AsnC family transcriptional regulator</fullName>
    </submittedName>
    <submittedName>
        <fullName evidence="5">Transcription regulator AsnC</fullName>
    </submittedName>
</protein>
<reference evidence="7 10" key="3">
    <citation type="submission" date="2021-01" db="EMBL/GenBank/DDBJ databases">
        <title>FDA dAtabase for Regulatory Grade micrObial Sequences (FDA-ARGOS): Supporting development and validation of Infectious Disease Dx tests.</title>
        <authorList>
            <person name="Blissenbach B."/>
            <person name="Krut O."/>
            <person name="Tallon L."/>
            <person name="Sadzewicz L."/>
            <person name="Zhao X."/>
            <person name="Boylan J."/>
            <person name="Ott S."/>
            <person name="Bowen H."/>
            <person name="Vavikolanu K."/>
            <person name="Mehta A."/>
            <person name="Aluvathingal J."/>
            <person name="Nadendla S."/>
            <person name="Yan Y."/>
            <person name="Sichtig H."/>
        </authorList>
    </citation>
    <scope>NUCLEOTIDE SEQUENCE [LARGE SCALE GENOMIC DNA]</scope>
    <source>
        <strain evidence="7 10">FDAARGOS_1082</strain>
    </source>
</reference>
<dbReference type="SUPFAM" id="SSF46785">
    <property type="entry name" value="Winged helix' DNA-binding domain"/>
    <property type="match status" value="1"/>
</dbReference>
<dbReference type="Pfam" id="PF01037">
    <property type="entry name" value="AsnC_trans_reg"/>
    <property type="match status" value="1"/>
</dbReference>
<dbReference type="InterPro" id="IPR036388">
    <property type="entry name" value="WH-like_DNA-bd_sf"/>
</dbReference>
<dbReference type="PATRIC" id="fig|630.129.peg.1624"/>
<evidence type="ECO:0000313" key="8">
    <source>
        <dbReference type="Proteomes" id="UP000041601"/>
    </source>
</evidence>